<keyword evidence="4" id="KW-0456">Lyase</keyword>
<proteinExistence type="inferred from homology"/>
<dbReference type="GO" id="GO:0016829">
    <property type="term" value="F:lyase activity"/>
    <property type="evidence" value="ECO:0007669"/>
    <property type="project" value="UniProtKB-KW"/>
</dbReference>
<reference evidence="6 7" key="1">
    <citation type="submission" date="2017-06" db="EMBL/GenBank/DDBJ databases">
        <title>Genome sequencing of cyanobaciteial culture collection at National Institute for Environmental Studies (NIES).</title>
        <authorList>
            <person name="Hirose Y."/>
            <person name="Shimura Y."/>
            <person name="Fujisawa T."/>
            <person name="Nakamura Y."/>
            <person name="Kawachi M."/>
        </authorList>
    </citation>
    <scope>NUCLEOTIDE SEQUENCE [LARGE SCALE GENOMIC DNA]</scope>
    <source>
        <strain evidence="6 7">NIES-37</strain>
    </source>
</reference>
<evidence type="ECO:0000256" key="1">
    <source>
        <dbReference type="ARBA" id="ARBA00009299"/>
    </source>
</evidence>
<dbReference type="Pfam" id="PF13646">
    <property type="entry name" value="HEAT_2"/>
    <property type="match status" value="3"/>
</dbReference>
<feature type="domain" description="NACHT" evidence="5">
    <location>
        <begin position="289"/>
        <end position="384"/>
    </location>
</feature>
<dbReference type="SUPFAM" id="SSF52540">
    <property type="entry name" value="P-loop containing nucleoside triphosphate hydrolases"/>
    <property type="match status" value="1"/>
</dbReference>
<dbReference type="Pfam" id="PF22734">
    <property type="entry name" value="NNH2"/>
    <property type="match status" value="1"/>
</dbReference>
<dbReference type="InterPro" id="IPR027417">
    <property type="entry name" value="P-loop_NTPase"/>
</dbReference>
<dbReference type="PROSITE" id="PS50837">
    <property type="entry name" value="NACHT"/>
    <property type="match status" value="1"/>
</dbReference>
<dbReference type="SUPFAM" id="SSF48371">
    <property type="entry name" value="ARM repeat"/>
    <property type="match status" value="1"/>
</dbReference>
<evidence type="ECO:0000256" key="2">
    <source>
        <dbReference type="ARBA" id="ARBA00022549"/>
    </source>
</evidence>
<organism evidence="6 7">
    <name type="scientific">Tolypothrix tenuis PCC 7101</name>
    <dbReference type="NCBI Taxonomy" id="231146"/>
    <lineage>
        <taxon>Bacteria</taxon>
        <taxon>Bacillati</taxon>
        <taxon>Cyanobacteriota</taxon>
        <taxon>Cyanophyceae</taxon>
        <taxon>Nostocales</taxon>
        <taxon>Tolypothrichaceae</taxon>
        <taxon>Tolypothrix</taxon>
    </lineage>
</organism>
<dbReference type="GO" id="GO:0030089">
    <property type="term" value="C:phycobilisome"/>
    <property type="evidence" value="ECO:0007669"/>
    <property type="project" value="UniProtKB-KW"/>
</dbReference>
<dbReference type="Proteomes" id="UP000218785">
    <property type="component" value="Chromosome"/>
</dbReference>
<dbReference type="KEGG" id="ttq:NIES37_49420"/>
<dbReference type="InterPro" id="IPR054569">
    <property type="entry name" value="NNH2"/>
</dbReference>
<dbReference type="EMBL" id="AP018248">
    <property type="protein sequence ID" value="BAZ00944.1"/>
    <property type="molecule type" value="Genomic_DNA"/>
</dbReference>
<dbReference type="RefSeq" id="WP_096580196.1">
    <property type="nucleotide sequence ID" value="NZ_CAWNJS010000001.1"/>
</dbReference>
<evidence type="ECO:0000259" key="5">
    <source>
        <dbReference type="PROSITE" id="PS50837"/>
    </source>
</evidence>
<dbReference type="Gene3D" id="1.25.10.10">
    <property type="entry name" value="Leucine-rich Repeat Variant"/>
    <property type="match status" value="2"/>
</dbReference>
<dbReference type="InterPro" id="IPR011989">
    <property type="entry name" value="ARM-like"/>
</dbReference>
<keyword evidence="3" id="KW-0605">Phycobilisome</keyword>
<dbReference type="AlphaFoldDB" id="A0A1Z4N5G3"/>
<keyword evidence="2" id="KW-0042">Antenna complex</keyword>
<dbReference type="InterPro" id="IPR007111">
    <property type="entry name" value="NACHT_NTPase"/>
</dbReference>
<protein>
    <submittedName>
        <fullName evidence="6">Signal transduction protein</fullName>
    </submittedName>
</protein>
<evidence type="ECO:0000313" key="6">
    <source>
        <dbReference type="EMBL" id="BAZ00944.1"/>
    </source>
</evidence>
<dbReference type="InterPro" id="IPR016024">
    <property type="entry name" value="ARM-type_fold"/>
</dbReference>
<dbReference type="Pfam" id="PF05729">
    <property type="entry name" value="NACHT"/>
    <property type="match status" value="1"/>
</dbReference>
<comment type="similarity">
    <text evidence="1">Belongs to the CpcE/RpcE/PecE family.</text>
</comment>
<name>A0A1Z4N5G3_9CYAN</name>
<sequence length="1240" mass="144729">MLNWLTVWGAIQAVGLIFKVILEEVAKEVATDGTNILLHGIPNKVLNQLPKEELGITAGKALKELLQLLQQQLKVRCKLSDDEIKSYTEDVRKFTKDKYVREILGQAFDIHCEHLNAKSLEEAWQRLRLKSLPYRFNWQILIDQYLIQVQELLLESDTLRFFLTSEQSSNFAENAGIVIEPMVNFNLAKYQESIREIYGDIKLDSLDTSGYAYRNLNLWRMFIPQNVRETHQFLPQLHELPKEYFRQLRESDELALKISDAELVGQKLLYLEQPIRSVLDVINEKHIYKSIVILGYPGSGKSTLLQYLALNWAESSQENLMLSPIPLLIELRNYMRLRENGECENFLDFFTQCRNTIAQLNQVKLHDQLKAGNALVMFDGLDEVFDLRLRDEIINDIHSFVNDHPYVRVIVTSRIIGYEPQRFSNANFHHFILQDLEPEQIQDFIDRWHELTFSDVADKVRKRERLQEAINTVKSIAELAGNPLLLTMMAILNRNQELPRDRNELYNQASKILLHQWDVERTLVEGNRLDKKTIDYKDKQAILRQVAYYMQNSHPGLAGNLIRENELEKILIDYLTLREFEQPREVAQMMINQMRTRNFMLSFLGADYYAFVHRTFLEYFCAWDFVWQFKETQTLTIEQIKYEVFGQHWQDEIWHELLLLISAMIEPKFVGEILVYLMAQNGEEFAFKNLFLAAKCLAEVRNRSGIISIANQLFEQLNALTKYDLSYNYVLYRDEEETKLVQEIRTQAVAAIAMTWAESSDTKIWLQQHAASDDDSDVRCAAVEGFAHSFKDDPNTKTWLQERAINDAHWAVRRAAVQEFARGFKDDPDNKTWLQQRAVHDDHWAVRVVAVQELARSFPNDPDNKTWLQQRAVHDDHWAVRVVAVQEFVRSFPNDRNSTSWLQPPVNQDDDSDVRVVAVQEFARSFPNDRNSTSWLQPPVNQDDNSDVRRTALEGLARSFQYDRDTKIWLQQRAIQDNHWAVRVVAVQELARSFPEQSDTKNWLQQRAINDDNSDVRRVALEGLARSFPNDPEIKSLLKQSATHDDDSDVRIVAVQELAHSFLFDPDIKIWLLERTMHDESAGVRCAVMEELVRSFKDDPDTKSILKQRAIQDDNEYVRRVAVEELVRSFKDDPDTKSILKQQATQDNSASLRGAAVEELARSYPDDQELFEIYYNCAVNDPVEIQADYEGNPRQIALQIIVQHFSQHPYTVPLLRDRAENDPDEQLRNFAQNQLQQWQE</sequence>
<evidence type="ECO:0000256" key="3">
    <source>
        <dbReference type="ARBA" id="ARBA00022738"/>
    </source>
</evidence>
<evidence type="ECO:0000256" key="4">
    <source>
        <dbReference type="ARBA" id="ARBA00023239"/>
    </source>
</evidence>
<keyword evidence="7" id="KW-1185">Reference proteome</keyword>
<accession>A0A1Z4N5G3</accession>
<dbReference type="PANTHER" id="PTHR46844">
    <property type="entry name" value="SLR5058 PROTEIN"/>
    <property type="match status" value="1"/>
</dbReference>
<evidence type="ECO:0000313" key="7">
    <source>
        <dbReference type="Proteomes" id="UP000218785"/>
    </source>
</evidence>
<dbReference type="Gene3D" id="3.40.50.300">
    <property type="entry name" value="P-loop containing nucleotide triphosphate hydrolases"/>
    <property type="match status" value="1"/>
</dbReference>
<dbReference type="PANTHER" id="PTHR46844:SF1">
    <property type="entry name" value="SLR5058 PROTEIN"/>
    <property type="match status" value="1"/>
</dbReference>
<gene>
    <name evidence="6" type="ORF">NIES37_49420</name>
</gene>